<dbReference type="InterPro" id="IPR019861">
    <property type="entry name" value="PorP/SprF_Bacteroidetes"/>
</dbReference>
<dbReference type="Pfam" id="PF11751">
    <property type="entry name" value="PorP_SprF"/>
    <property type="match status" value="1"/>
</dbReference>
<dbReference type="EMBL" id="FQWQ01000001">
    <property type="protein sequence ID" value="SHG93862.1"/>
    <property type="molecule type" value="Genomic_DNA"/>
</dbReference>
<dbReference type="NCBIfam" id="TIGR03519">
    <property type="entry name" value="T9SS_PorP_fam"/>
    <property type="match status" value="1"/>
</dbReference>
<dbReference type="RefSeq" id="WP_073134197.1">
    <property type="nucleotide sequence ID" value="NZ_FQWQ01000001.1"/>
</dbReference>
<feature type="chain" id="PRO_5012364183" evidence="1">
    <location>
        <begin position="21"/>
        <end position="316"/>
    </location>
</feature>
<dbReference type="OrthoDB" id="1320396at2"/>
<protein>
    <submittedName>
        <fullName evidence="2">Type IX secretion system membrane protein, PorP/SprF family</fullName>
    </submittedName>
</protein>
<dbReference type="Proteomes" id="UP000184212">
    <property type="component" value="Unassembled WGS sequence"/>
</dbReference>
<organism evidence="2 3">
    <name type="scientific">Chryseolinea serpens</name>
    <dbReference type="NCBI Taxonomy" id="947013"/>
    <lineage>
        <taxon>Bacteria</taxon>
        <taxon>Pseudomonadati</taxon>
        <taxon>Bacteroidota</taxon>
        <taxon>Cytophagia</taxon>
        <taxon>Cytophagales</taxon>
        <taxon>Fulvivirgaceae</taxon>
        <taxon>Chryseolinea</taxon>
    </lineage>
</organism>
<evidence type="ECO:0000256" key="1">
    <source>
        <dbReference type="SAM" id="SignalP"/>
    </source>
</evidence>
<accession>A0A1M5NWI1</accession>
<evidence type="ECO:0000313" key="3">
    <source>
        <dbReference type="Proteomes" id="UP000184212"/>
    </source>
</evidence>
<evidence type="ECO:0000313" key="2">
    <source>
        <dbReference type="EMBL" id="SHG93862.1"/>
    </source>
</evidence>
<reference evidence="2 3" key="1">
    <citation type="submission" date="2016-11" db="EMBL/GenBank/DDBJ databases">
        <authorList>
            <person name="Jaros S."/>
            <person name="Januszkiewicz K."/>
            <person name="Wedrychowicz H."/>
        </authorList>
    </citation>
    <scope>NUCLEOTIDE SEQUENCE [LARGE SCALE GENOMIC DNA]</scope>
    <source>
        <strain evidence="2 3">DSM 24574</strain>
    </source>
</reference>
<gene>
    <name evidence="2" type="ORF">SAMN04488109_2551</name>
</gene>
<proteinExistence type="predicted"/>
<dbReference type="AlphaFoldDB" id="A0A1M5NWI1"/>
<keyword evidence="1" id="KW-0732">Signal</keyword>
<keyword evidence="3" id="KW-1185">Reference proteome</keyword>
<feature type="signal peptide" evidence="1">
    <location>
        <begin position="1"/>
        <end position="20"/>
    </location>
</feature>
<name>A0A1M5NWI1_9BACT</name>
<dbReference type="STRING" id="947013.SAMN04488109_2551"/>
<sequence length="316" mass="35275">MLKRTFYTLSLLLVTAGAFAQQDALFTQYMFNNLYMTPAYAGVDGVTHFSAIHRSQWLGYQSSFGDGGAPTTQMVSFNTPIHKLNSGAGAYIMNDKLGPQNNLEAQVMYAYHLGIKDTKLSFGIKAGIYSQTVNGKYYRYVQEGDPLIVEGKESQVRPDLGLGVFYRAEKYYLGLGFNHLLRSKFNFGQDSVRGALENHINFTGGYFYEVSFDLKVQFSTAIRTDLNKTQVDLAGIAYIKDTMWGGVAFRQSEAASLLLGYALLKDKSLKLGTGIDFIVKDRAAKETFSLEFMISYDLPVVGTSGKKVVRTPRYRH</sequence>